<protein>
    <submittedName>
        <fullName evidence="1">Uncharacterized protein</fullName>
    </submittedName>
</protein>
<dbReference type="Proteomes" id="UP001500575">
    <property type="component" value="Unassembled WGS sequence"/>
</dbReference>
<dbReference type="EMBL" id="BAAAQQ010000014">
    <property type="protein sequence ID" value="GAA2133458.1"/>
    <property type="molecule type" value="Genomic_DNA"/>
</dbReference>
<proteinExistence type="predicted"/>
<gene>
    <name evidence="1" type="ORF">GCM10009843_38920</name>
</gene>
<reference evidence="2" key="1">
    <citation type="journal article" date="2019" name="Int. J. Syst. Evol. Microbiol.">
        <title>The Global Catalogue of Microorganisms (GCM) 10K type strain sequencing project: providing services to taxonomists for standard genome sequencing and annotation.</title>
        <authorList>
            <consortium name="The Broad Institute Genomics Platform"/>
            <consortium name="The Broad Institute Genome Sequencing Center for Infectious Disease"/>
            <person name="Wu L."/>
            <person name="Ma J."/>
        </authorList>
    </citation>
    <scope>NUCLEOTIDE SEQUENCE [LARGE SCALE GENOMIC DNA]</scope>
    <source>
        <strain evidence="2">JCM 16021</strain>
    </source>
</reference>
<comment type="caution">
    <text evidence="1">The sequence shown here is derived from an EMBL/GenBank/DDBJ whole genome shotgun (WGS) entry which is preliminary data.</text>
</comment>
<keyword evidence="2" id="KW-1185">Reference proteome</keyword>
<name>A0ABP5KQJ4_9ACTN</name>
<sequence>MNTTGNTMTEVELIARQHIAERAHLGSPGPQLPRRRHAGRIRVAATLRKVADRLDD</sequence>
<evidence type="ECO:0000313" key="1">
    <source>
        <dbReference type="EMBL" id="GAA2133458.1"/>
    </source>
</evidence>
<dbReference type="RefSeq" id="WP_344305524.1">
    <property type="nucleotide sequence ID" value="NZ_BAAAQQ010000014.1"/>
</dbReference>
<accession>A0ABP5KQJ4</accession>
<evidence type="ECO:0000313" key="2">
    <source>
        <dbReference type="Proteomes" id="UP001500575"/>
    </source>
</evidence>
<organism evidence="1 2">
    <name type="scientific">Nocardioides bigeumensis</name>
    <dbReference type="NCBI Taxonomy" id="433657"/>
    <lineage>
        <taxon>Bacteria</taxon>
        <taxon>Bacillati</taxon>
        <taxon>Actinomycetota</taxon>
        <taxon>Actinomycetes</taxon>
        <taxon>Propionibacteriales</taxon>
        <taxon>Nocardioidaceae</taxon>
        <taxon>Nocardioides</taxon>
    </lineage>
</organism>